<reference evidence="2 3" key="1">
    <citation type="submission" date="2020-05" db="EMBL/GenBank/DDBJ databases">
        <title>Genome Sequencing of Type Strains.</title>
        <authorList>
            <person name="Lemaire J.F."/>
            <person name="Inderbitzin P."/>
            <person name="Gregorio O.A."/>
            <person name="Collins S.B."/>
            <person name="Wespe N."/>
            <person name="Knight-Connoni V."/>
        </authorList>
    </citation>
    <scope>NUCLEOTIDE SEQUENCE [LARGE SCALE GENOMIC DNA]</scope>
    <source>
        <strain evidence="2 3">ATCC 19096</strain>
    </source>
</reference>
<proteinExistence type="predicted"/>
<protein>
    <submittedName>
        <fullName evidence="2">DUF3060 domain-containing protein</fullName>
    </submittedName>
</protein>
<accession>A0ABX2M9J6</accession>
<feature type="chain" id="PRO_5047505341" evidence="1">
    <location>
        <begin position="31"/>
        <end position="140"/>
    </location>
</feature>
<evidence type="ECO:0000256" key="1">
    <source>
        <dbReference type="SAM" id="SignalP"/>
    </source>
</evidence>
<comment type="caution">
    <text evidence="2">The sequence shown here is derived from an EMBL/GenBank/DDBJ whole genome shotgun (WGS) entry which is preliminary data.</text>
</comment>
<feature type="signal peptide" evidence="1">
    <location>
        <begin position="1"/>
        <end position="30"/>
    </location>
</feature>
<dbReference type="Proteomes" id="UP000573001">
    <property type="component" value="Unassembled WGS sequence"/>
</dbReference>
<dbReference type="Pfam" id="PF11259">
    <property type="entry name" value="DUF3060"/>
    <property type="match status" value="1"/>
</dbReference>
<dbReference type="RefSeq" id="WP_175351793.1">
    <property type="nucleotide sequence ID" value="NZ_BAAAWQ010000001.1"/>
</dbReference>
<gene>
    <name evidence="2" type="ORF">HP507_10800</name>
</gene>
<sequence length="140" mass="14257">MTSILTRSIAATGLAVIAAFCVTACSQSDADTAPEPSPTATVAQTQYNECIDGSLQIFDDSDNAKPATFGDCDGASIISSERTITLGTVPTLTVEGQKNTITVAGVKTLAVLGDGNTITYQGDAPKVDDQGEGNTIQPVG</sequence>
<dbReference type="InterPro" id="IPR021417">
    <property type="entry name" value="DUF3060"/>
</dbReference>
<keyword evidence="1" id="KW-0732">Signal</keyword>
<organism evidence="2 3">
    <name type="scientific">Curtobacterium pusillum</name>
    <dbReference type="NCBI Taxonomy" id="69373"/>
    <lineage>
        <taxon>Bacteria</taxon>
        <taxon>Bacillati</taxon>
        <taxon>Actinomycetota</taxon>
        <taxon>Actinomycetes</taxon>
        <taxon>Micrococcales</taxon>
        <taxon>Microbacteriaceae</taxon>
        <taxon>Curtobacterium</taxon>
    </lineage>
</organism>
<evidence type="ECO:0000313" key="2">
    <source>
        <dbReference type="EMBL" id="NUU14319.1"/>
    </source>
</evidence>
<dbReference type="EMBL" id="JABMCE010000079">
    <property type="protein sequence ID" value="NUU14319.1"/>
    <property type="molecule type" value="Genomic_DNA"/>
</dbReference>
<evidence type="ECO:0000313" key="3">
    <source>
        <dbReference type="Proteomes" id="UP000573001"/>
    </source>
</evidence>
<keyword evidence="3" id="KW-1185">Reference proteome</keyword>
<name>A0ABX2M9J6_9MICO</name>